<accession>A0A0B5A2V7</accession>
<dbReference type="Pfam" id="PF09096">
    <property type="entry name" value="Phage-tail_2"/>
    <property type="match status" value="1"/>
</dbReference>
<dbReference type="Gene3D" id="3.30.1920.40">
    <property type="match status" value="1"/>
</dbReference>
<evidence type="ECO:0000259" key="1">
    <source>
        <dbReference type="Pfam" id="PF09096"/>
    </source>
</evidence>
<sequence>MMQREGYPNISVKLYEDYVAWTENRFLELAATFTTLTMRDGLYGINEGILQFYDNQNLHTKLTGNEIIQISVANSNSKQFQTRIYGNKHGAVGVDSKGDNIIAIQLDTIHNIENLKFGRTFFNSAGESIREMVGAIYQDRLLIAPPINDINIYVPKLPWTSTITKYLDYVRDVGLAIESDEFVFVWEDISGINMMDYSGMINQDIIPMIVGEPKQIGQYVGEMPVPLAWDFEWMTKTNQSVDNPIANATIYAHSFLDNDLTKIVNGTGHNSILVSRSGGYSEMIYRNGYEEALRIGTMAQYDAYAKCKIMGNFEIRPGMKLQFKDTKNQFTTYFYVDEVIHELSNNAAITNLYMFTNSKILNPVEPSKVKNELKTSTTN</sequence>
<feature type="domain" description="Bacteriophage T4 Gp27 baseplate hub C-terminal" evidence="1">
    <location>
        <begin position="200"/>
        <end position="372"/>
    </location>
</feature>
<evidence type="ECO:0000259" key="2">
    <source>
        <dbReference type="Pfam" id="PF09097"/>
    </source>
</evidence>
<dbReference type="Pfam" id="PF09097">
    <property type="entry name" value="Phage-tail_1"/>
    <property type="match status" value="1"/>
</dbReference>
<dbReference type="Gene3D" id="3.55.50.20">
    <property type="match status" value="1"/>
</dbReference>
<dbReference type="GO" id="GO:0098025">
    <property type="term" value="C:virus tail, baseplate"/>
    <property type="evidence" value="ECO:0007669"/>
    <property type="project" value="InterPro"/>
</dbReference>
<keyword evidence="4" id="KW-1185">Reference proteome</keyword>
<dbReference type="InterPro" id="IPR043083">
    <property type="entry name" value="Gp27_dom3"/>
</dbReference>
<dbReference type="InterPro" id="IPR015181">
    <property type="entry name" value="Phage_T4_Gp27_N"/>
</dbReference>
<protein>
    <submittedName>
        <fullName evidence="3">Baseplate hub subunit</fullName>
    </submittedName>
</protein>
<dbReference type="SUPFAM" id="SSF69279">
    <property type="entry name" value="Phage tail proteins"/>
    <property type="match status" value="2"/>
</dbReference>
<evidence type="ECO:0000313" key="4">
    <source>
        <dbReference type="Proteomes" id="UP000031805"/>
    </source>
</evidence>
<dbReference type="GeneID" id="26627514"/>
<dbReference type="Proteomes" id="UP000031805">
    <property type="component" value="Segment"/>
</dbReference>
<dbReference type="InterPro" id="IPR043084">
    <property type="entry name" value="Gp27_dom4"/>
</dbReference>
<dbReference type="InterPro" id="IPR015180">
    <property type="entry name" value="Phage_T4_Gp27_C"/>
</dbReference>
<proteinExistence type="predicted"/>
<gene>
    <name evidence="3" type="ORF">YenMTG1_190</name>
</gene>
<dbReference type="RefSeq" id="YP_009200451.1">
    <property type="nucleotide sequence ID" value="NC_028820.1"/>
</dbReference>
<feature type="domain" description="Bacteriophage T4 Gp27 baseplate hub N-terminal" evidence="2">
    <location>
        <begin position="3"/>
        <end position="197"/>
    </location>
</feature>
<evidence type="ECO:0000313" key="3">
    <source>
        <dbReference type="EMBL" id="AJD82000.1"/>
    </source>
</evidence>
<name>A0A0B5A2V7_9CAUD</name>
<reference evidence="3 4" key="1">
    <citation type="submission" date="2014-11" db="EMBL/GenBank/DDBJ databases">
        <title>Complete genome sequence of vB_YenM_TG1, a broad host range bacteriophage which infects Yersinia enterocolitica.</title>
        <authorList>
            <person name="Leon-Velarde C.G."/>
            <person name="Kropinski A.M."/>
            <person name="Chen S."/>
            <person name="Griffiths M.W."/>
            <person name="Odumeru J.A."/>
        </authorList>
    </citation>
    <scope>NUCLEOTIDE SEQUENCE [LARGE SCALE GENOMIC DNA]</scope>
</reference>
<dbReference type="InterPro" id="IPR043085">
    <property type="entry name" value="Gp27_dom2"/>
</dbReference>
<dbReference type="InterPro" id="IPR043504">
    <property type="entry name" value="Peptidase_S1_PA_chymotrypsin"/>
</dbReference>
<dbReference type="KEGG" id="vg:26627514"/>
<dbReference type="EMBL" id="KP202158">
    <property type="protein sequence ID" value="AJD82000.1"/>
    <property type="molecule type" value="Genomic_DNA"/>
</dbReference>
<dbReference type="Gene3D" id="2.40.10.10">
    <property type="entry name" value="Trypsin-like serine proteases"/>
    <property type="match status" value="1"/>
</dbReference>
<organism evidence="3 4">
    <name type="scientific">Yersinia phage vB_YenM_TG1</name>
    <dbReference type="NCBI Taxonomy" id="1589265"/>
    <lineage>
        <taxon>Viruses</taxon>
        <taxon>Duplodnaviria</taxon>
        <taxon>Heunggongvirae</taxon>
        <taxon>Uroviricota</taxon>
        <taxon>Caudoviricetes</taxon>
        <taxon>Pantevenvirales</taxon>
        <taxon>Straboviridae</taxon>
        <taxon>Tevenvirinae</taxon>
        <taxon>Tegunavirus</taxon>
        <taxon>Tegunavirus yenmtg1</taxon>
    </lineage>
</organism>
<dbReference type="Gene3D" id="2.40.30.150">
    <property type="entry name" value="Bacteriophage T4, Gp27, baseplate hub, domain 3"/>
    <property type="match status" value="1"/>
</dbReference>